<dbReference type="InterPro" id="IPR002869">
    <property type="entry name" value="Pyrv_flavodox_OxRed_cen"/>
</dbReference>
<organism evidence="3 4">
    <name type="scientific">Lactonifactor longoviformis DSM 17459</name>
    <dbReference type="NCBI Taxonomy" id="1122155"/>
    <lineage>
        <taxon>Bacteria</taxon>
        <taxon>Bacillati</taxon>
        <taxon>Bacillota</taxon>
        <taxon>Clostridia</taxon>
        <taxon>Eubacteriales</taxon>
        <taxon>Clostridiaceae</taxon>
        <taxon>Lactonifactor</taxon>
    </lineage>
</organism>
<proteinExistence type="predicted"/>
<dbReference type="InterPro" id="IPR019752">
    <property type="entry name" value="Pyrv/ketoisovalerate_OxRed_cat"/>
</dbReference>
<keyword evidence="1" id="KW-0560">Oxidoreductase</keyword>
<dbReference type="STRING" id="1122155.SAMN02745158_02587"/>
<sequence length="178" mass="19489">MADIMFAGIGGQGVLTAGKILIEIAAENGKNVCWTSEYSAEMRGGISLCRVVISDEEIGSPYPDVLDVLCCMTEDAYDQYSCQVRPGGTVIINRSLFSERDFPEEVQVYGVDAMEIAAEAGSPRGLNLVMLGAMIRATEMIDKDQFADTLNEYFEKKGKGDPKNLRCFALGYEKTVKM</sequence>
<dbReference type="PANTHER" id="PTHR42730">
    <property type="entry name" value="2-OXOGLUTARATE SYNTHASE SUBUNIT KORC"/>
    <property type="match status" value="1"/>
</dbReference>
<evidence type="ECO:0000313" key="4">
    <source>
        <dbReference type="Proteomes" id="UP000184245"/>
    </source>
</evidence>
<dbReference type="RefSeq" id="WP_072852399.1">
    <property type="nucleotide sequence ID" value="NZ_FQVI01000013.1"/>
</dbReference>
<evidence type="ECO:0000256" key="1">
    <source>
        <dbReference type="ARBA" id="ARBA00023002"/>
    </source>
</evidence>
<dbReference type="SUPFAM" id="SSF53323">
    <property type="entry name" value="Pyruvate-ferredoxin oxidoreductase, PFOR, domain III"/>
    <property type="match status" value="1"/>
</dbReference>
<dbReference type="AlphaFoldDB" id="A0A1M4Z0Z4"/>
<dbReference type="InterPro" id="IPR052554">
    <property type="entry name" value="2-oxoglutarate_synth_KorC"/>
</dbReference>
<dbReference type="OrthoDB" id="9789125at2"/>
<dbReference type="Pfam" id="PF01558">
    <property type="entry name" value="POR"/>
    <property type="match status" value="1"/>
</dbReference>
<keyword evidence="4" id="KW-1185">Reference proteome</keyword>
<protein>
    <submittedName>
        <fullName evidence="3">2-oxoglutarate ferredoxin oxidoreductase subunit gamma</fullName>
    </submittedName>
</protein>
<dbReference type="Proteomes" id="UP000184245">
    <property type="component" value="Unassembled WGS sequence"/>
</dbReference>
<feature type="domain" description="Pyruvate/ketoisovalerate oxidoreductase catalytic" evidence="2">
    <location>
        <begin position="10"/>
        <end position="173"/>
    </location>
</feature>
<dbReference type="Gene3D" id="3.40.920.10">
    <property type="entry name" value="Pyruvate-ferredoxin oxidoreductase, PFOR, domain III"/>
    <property type="match status" value="1"/>
</dbReference>
<evidence type="ECO:0000259" key="2">
    <source>
        <dbReference type="Pfam" id="PF01558"/>
    </source>
</evidence>
<dbReference type="GO" id="GO:0016903">
    <property type="term" value="F:oxidoreductase activity, acting on the aldehyde or oxo group of donors"/>
    <property type="evidence" value="ECO:0007669"/>
    <property type="project" value="InterPro"/>
</dbReference>
<name>A0A1M4Z0Z4_9CLOT</name>
<reference evidence="3 4" key="1">
    <citation type="submission" date="2016-11" db="EMBL/GenBank/DDBJ databases">
        <authorList>
            <person name="Jaros S."/>
            <person name="Januszkiewicz K."/>
            <person name="Wedrychowicz H."/>
        </authorList>
    </citation>
    <scope>NUCLEOTIDE SEQUENCE [LARGE SCALE GENOMIC DNA]</scope>
    <source>
        <strain evidence="3 4">DSM 17459</strain>
    </source>
</reference>
<dbReference type="PANTHER" id="PTHR42730:SF1">
    <property type="entry name" value="2-OXOGLUTARATE SYNTHASE SUBUNIT KORC"/>
    <property type="match status" value="1"/>
</dbReference>
<dbReference type="EMBL" id="FQVI01000013">
    <property type="protein sequence ID" value="SHF11731.1"/>
    <property type="molecule type" value="Genomic_DNA"/>
</dbReference>
<gene>
    <name evidence="3" type="ORF">SAMN02745158_02587</name>
</gene>
<evidence type="ECO:0000313" key="3">
    <source>
        <dbReference type="EMBL" id="SHF11731.1"/>
    </source>
</evidence>
<accession>A0A1M4Z0Z4</accession>